<evidence type="ECO:0000259" key="1">
    <source>
        <dbReference type="Pfam" id="PF03869"/>
    </source>
</evidence>
<dbReference type="InterPro" id="IPR010985">
    <property type="entry name" value="Ribbon_hlx_hlx"/>
</dbReference>
<comment type="caution">
    <text evidence="2">The sequence shown here is derived from an EMBL/GenBank/DDBJ whole genome shotgun (WGS) entry which is preliminary data.</text>
</comment>
<organism evidence="2 3">
    <name type="scientific">Delftia deserti</name>
    <dbReference type="NCBI Taxonomy" id="1651218"/>
    <lineage>
        <taxon>Bacteria</taxon>
        <taxon>Pseudomonadati</taxon>
        <taxon>Pseudomonadota</taxon>
        <taxon>Betaproteobacteria</taxon>
        <taxon>Burkholderiales</taxon>
        <taxon>Comamonadaceae</taxon>
        <taxon>Delftia</taxon>
    </lineage>
</organism>
<evidence type="ECO:0000313" key="2">
    <source>
        <dbReference type="EMBL" id="MFD2321950.1"/>
    </source>
</evidence>
<dbReference type="GO" id="GO:0003677">
    <property type="term" value="F:DNA binding"/>
    <property type="evidence" value="ECO:0007669"/>
    <property type="project" value="UniProtKB-KW"/>
</dbReference>
<proteinExistence type="predicted"/>
<dbReference type="InterPro" id="IPR005569">
    <property type="entry name" value="Arc_DNA-bd_dom"/>
</dbReference>
<protein>
    <submittedName>
        <fullName evidence="2">Arc family DNA-binding protein</fullName>
    </submittedName>
</protein>
<sequence length="171" mass="19519">MSEEEPGYPSDKADKVLVRMPDGMRDRIKVAAKASNRTMNAEIVARLEESFAVRNEAFMQEMAAAMRRESEASTSIARQELMIRSYETQLKMVRHRLDKEARLVEHLEFLLDASLQRGDADDAARIEAQISEERRWMAATEMEQKHLVASLQEATETLQFFLKAQAAGDQN</sequence>
<dbReference type="EMBL" id="JBHUIG010000031">
    <property type="protein sequence ID" value="MFD2321950.1"/>
    <property type="molecule type" value="Genomic_DNA"/>
</dbReference>
<name>A0ABW5EV18_9BURK</name>
<keyword evidence="2" id="KW-0238">DNA-binding</keyword>
<dbReference type="Proteomes" id="UP001597287">
    <property type="component" value="Unassembled WGS sequence"/>
</dbReference>
<keyword evidence="3" id="KW-1185">Reference proteome</keyword>
<feature type="domain" description="Arc-like DNA binding" evidence="1">
    <location>
        <begin position="11"/>
        <end position="52"/>
    </location>
</feature>
<accession>A0ABW5EV18</accession>
<dbReference type="SUPFAM" id="SSF47598">
    <property type="entry name" value="Ribbon-helix-helix"/>
    <property type="match status" value="1"/>
</dbReference>
<gene>
    <name evidence="2" type="ORF">ACFSPV_25025</name>
</gene>
<dbReference type="RefSeq" id="WP_380109113.1">
    <property type="nucleotide sequence ID" value="NZ_JBHSIH010000001.1"/>
</dbReference>
<evidence type="ECO:0000313" key="3">
    <source>
        <dbReference type="Proteomes" id="UP001597287"/>
    </source>
</evidence>
<dbReference type="Gene3D" id="1.10.1220.10">
    <property type="entry name" value="Met repressor-like"/>
    <property type="match status" value="1"/>
</dbReference>
<dbReference type="Pfam" id="PF03869">
    <property type="entry name" value="Arc"/>
    <property type="match status" value="1"/>
</dbReference>
<dbReference type="InterPro" id="IPR013321">
    <property type="entry name" value="Arc_rbn_hlx_hlx"/>
</dbReference>
<reference evidence="3" key="1">
    <citation type="journal article" date="2019" name="Int. J. Syst. Evol. Microbiol.">
        <title>The Global Catalogue of Microorganisms (GCM) 10K type strain sequencing project: providing services to taxonomists for standard genome sequencing and annotation.</title>
        <authorList>
            <consortium name="The Broad Institute Genomics Platform"/>
            <consortium name="The Broad Institute Genome Sequencing Center for Infectious Disease"/>
            <person name="Wu L."/>
            <person name="Ma J."/>
        </authorList>
    </citation>
    <scope>NUCLEOTIDE SEQUENCE [LARGE SCALE GENOMIC DNA]</scope>
    <source>
        <strain evidence="3">CCUG 62793</strain>
    </source>
</reference>